<dbReference type="AlphaFoldDB" id="A0A9X1SV86"/>
<organism evidence="2 3">
    <name type="scientific">Kineosporia babensis</name>
    <dbReference type="NCBI Taxonomy" id="499548"/>
    <lineage>
        <taxon>Bacteria</taxon>
        <taxon>Bacillati</taxon>
        <taxon>Actinomycetota</taxon>
        <taxon>Actinomycetes</taxon>
        <taxon>Kineosporiales</taxon>
        <taxon>Kineosporiaceae</taxon>
        <taxon>Kineosporia</taxon>
    </lineage>
</organism>
<feature type="compositionally biased region" description="Low complexity" evidence="1">
    <location>
        <begin position="278"/>
        <end position="287"/>
    </location>
</feature>
<dbReference type="Proteomes" id="UP001138997">
    <property type="component" value="Unassembled WGS sequence"/>
</dbReference>
<feature type="region of interest" description="Disordered" evidence="1">
    <location>
        <begin position="535"/>
        <end position="565"/>
    </location>
</feature>
<proteinExistence type="predicted"/>
<gene>
    <name evidence="2" type="ORF">LR394_16780</name>
</gene>
<protein>
    <submittedName>
        <fullName evidence="2">Uncharacterized protein</fullName>
    </submittedName>
</protein>
<keyword evidence="3" id="KW-1185">Reference proteome</keyword>
<comment type="caution">
    <text evidence="2">The sequence shown here is derived from an EMBL/GenBank/DDBJ whole genome shotgun (WGS) entry which is preliminary data.</text>
</comment>
<dbReference type="RefSeq" id="WP_231442913.1">
    <property type="nucleotide sequence ID" value="NZ_JAJOMB010000008.1"/>
</dbReference>
<name>A0A9X1SV86_9ACTN</name>
<reference evidence="2" key="1">
    <citation type="submission" date="2021-11" db="EMBL/GenBank/DDBJ databases">
        <title>Streptomyces corallinus and Kineosporia corallina sp. nov., two new coral-derived marine actinobacteria.</title>
        <authorList>
            <person name="Buangrab K."/>
            <person name="Sutthacheep M."/>
            <person name="Yeemin T."/>
            <person name="Harunari E."/>
            <person name="Igarashi Y."/>
            <person name="Sripreechasak P."/>
            <person name="Kanchanasin P."/>
            <person name="Tanasupawat S."/>
            <person name="Phongsopitanun W."/>
        </authorList>
    </citation>
    <scope>NUCLEOTIDE SEQUENCE</scope>
    <source>
        <strain evidence="2">JCM 31032</strain>
    </source>
</reference>
<evidence type="ECO:0000313" key="3">
    <source>
        <dbReference type="Proteomes" id="UP001138997"/>
    </source>
</evidence>
<sequence>MSGAYYAAHESASGGPITPGELARLTAAAGAAESLSRHLLVIADGLDVAARGFPTPQVLRAPAAAALGELLAVEPDELRRVGSACRQAAHAYTRHADLLRPAIVSLQRAVSAPPDLAEVLARDAAQRAAEAARLTASTLAGLAATAPQRPARWRRWLANAEEVRAEVVLGMQETTQDALYSVAHLVSGYVLLPSPRTAAESVQGVKAVVQQPDEAAKAMVDLDTWRTNPARATGHLIPGLAGGGLTSGQVAAARPGQLQRALRAAQLARAEEAARRAATAEAARSARSNLIGRSTTPDADGPTPAWHGEDGLGLSPQASAAVDNFSAFAAAGEPTLTAAMHEVSRSARAELAGLAHRLKDGESLKRKVATQQANTGSSLPVLLDRAQDAVRYTVVLADRSYVSGVAQVAALLESRGYANLSVHNAWHSKRYRGINTTWADPSTGIAFEVQFHTPATWQITRETHRAYEEFRRPGTTPERAAQLSEEIGAAYRTAPIPEEVSQLSKQALPPSSVVERVPIDYTVHAGLGVAAIPGASRATQDGATEPPRTILRPLNPPTPEGALQK</sequence>
<feature type="region of interest" description="Disordered" evidence="1">
    <location>
        <begin position="278"/>
        <end position="314"/>
    </location>
</feature>
<accession>A0A9X1SV86</accession>
<evidence type="ECO:0000256" key="1">
    <source>
        <dbReference type="SAM" id="MobiDB-lite"/>
    </source>
</evidence>
<dbReference type="EMBL" id="JAJOMB010000008">
    <property type="protein sequence ID" value="MCD5312565.1"/>
    <property type="molecule type" value="Genomic_DNA"/>
</dbReference>
<evidence type="ECO:0000313" key="2">
    <source>
        <dbReference type="EMBL" id="MCD5312565.1"/>
    </source>
</evidence>